<dbReference type="Gene3D" id="2.60.120.10">
    <property type="entry name" value="Jelly Rolls"/>
    <property type="match status" value="2"/>
</dbReference>
<dbReference type="PANTHER" id="PTHR13903:SF8">
    <property type="entry name" value="PIRIN"/>
    <property type="match status" value="1"/>
</dbReference>
<dbReference type="EMBL" id="HBFA01014192">
    <property type="protein sequence ID" value="CAD8662985.1"/>
    <property type="molecule type" value="Transcribed_RNA"/>
</dbReference>
<evidence type="ECO:0000259" key="3">
    <source>
        <dbReference type="Pfam" id="PF02678"/>
    </source>
</evidence>
<evidence type="ECO:0000256" key="1">
    <source>
        <dbReference type="ARBA" id="ARBA00008416"/>
    </source>
</evidence>
<comment type="similarity">
    <text evidence="1 2">Belongs to the pirin family.</text>
</comment>
<dbReference type="CDD" id="cd02909">
    <property type="entry name" value="cupin_pirin_N"/>
    <property type="match status" value="1"/>
</dbReference>
<dbReference type="InterPro" id="IPR014710">
    <property type="entry name" value="RmlC-like_jellyroll"/>
</dbReference>
<proteinExistence type="inferred from homology"/>
<organism evidence="5">
    <name type="scientific">Pyramimonas obovata</name>
    <dbReference type="NCBI Taxonomy" id="1411642"/>
    <lineage>
        <taxon>Eukaryota</taxon>
        <taxon>Viridiplantae</taxon>
        <taxon>Chlorophyta</taxon>
        <taxon>Pyramimonadophyceae</taxon>
        <taxon>Pyramimonadales</taxon>
        <taxon>Pyramimonadaceae</taxon>
        <taxon>Pyramimonas</taxon>
        <taxon>Pyramimonas incertae sedis</taxon>
    </lineage>
</organism>
<feature type="domain" description="Pirin C-terminal" evidence="4">
    <location>
        <begin position="298"/>
        <end position="400"/>
    </location>
</feature>
<dbReference type="InterPro" id="IPR012093">
    <property type="entry name" value="Pirin"/>
</dbReference>
<dbReference type="PANTHER" id="PTHR13903">
    <property type="entry name" value="PIRIN-RELATED"/>
    <property type="match status" value="1"/>
</dbReference>
<name>A0A7S0N887_9CHLO</name>
<gene>
    <name evidence="5" type="ORF">POBO1169_LOCUS7365</name>
</gene>
<dbReference type="InterPro" id="IPR003829">
    <property type="entry name" value="Pirin_N_dom"/>
</dbReference>
<dbReference type="CDD" id="cd02247">
    <property type="entry name" value="cupin_pirin_C"/>
    <property type="match status" value="1"/>
</dbReference>
<evidence type="ECO:0008006" key="6">
    <source>
        <dbReference type="Google" id="ProtNLM"/>
    </source>
</evidence>
<dbReference type="InterPro" id="IPR011051">
    <property type="entry name" value="RmlC_Cupin_sf"/>
</dbReference>
<evidence type="ECO:0000256" key="2">
    <source>
        <dbReference type="RuleBase" id="RU003457"/>
    </source>
</evidence>
<feature type="domain" description="Pirin N-terminal" evidence="3">
    <location>
        <begin position="166"/>
        <end position="236"/>
    </location>
</feature>
<dbReference type="Pfam" id="PF05726">
    <property type="entry name" value="Pirin_C"/>
    <property type="match status" value="1"/>
</dbReference>
<sequence length="425" mass="47983">MASTMVYKPTVSGLARPWHSIRFAPTRAQSHKCMHGLQRRVSSRTGEKGVIIHTHARGVQQGRRVVVQATSSGVEATTSRSLVPRRVEKVEKFARLPVWPVVPGVIFIILDLLRLNELAAFLEHRFGGRVCPMMFTPEQTDPFVLCVHHRHSFWWWDPVRPIFRLLLPEGFPAHPHRGFETVTYMLSGGFRHRDSTGVQQYYGEGCVQWMTAGRGILHEEMWESDIDTHELYQIWVNLPAKDKMCAPRIQMLGEDTDAEGKLGAIPEHAEGGVRVKVVSGEFEGVRSPVATHSPVTLLHVTVQSGATFKMELPAGDTCMLYCRKGAAVVGGQEVPTFATAFLERSGEVLVVQNEKQAELDFMLLSGTPLREPIQSQGSMVMNNSMEIEMAYRDYQMGKFGFPWDHSLTNEEWLQHVEKHRPSMMK</sequence>
<protein>
    <recommendedName>
        <fullName evidence="6">Pirin N-terminal domain-containing protein</fullName>
    </recommendedName>
</protein>
<dbReference type="AlphaFoldDB" id="A0A7S0N887"/>
<dbReference type="SUPFAM" id="SSF51182">
    <property type="entry name" value="RmlC-like cupins"/>
    <property type="match status" value="1"/>
</dbReference>
<dbReference type="InterPro" id="IPR008778">
    <property type="entry name" value="Pirin_C_dom"/>
</dbReference>
<accession>A0A7S0N887</accession>
<reference evidence="5" key="1">
    <citation type="submission" date="2021-01" db="EMBL/GenBank/DDBJ databases">
        <authorList>
            <person name="Corre E."/>
            <person name="Pelletier E."/>
            <person name="Niang G."/>
            <person name="Scheremetjew M."/>
            <person name="Finn R."/>
            <person name="Kale V."/>
            <person name="Holt S."/>
            <person name="Cochrane G."/>
            <person name="Meng A."/>
            <person name="Brown T."/>
            <person name="Cohen L."/>
        </authorList>
    </citation>
    <scope>NUCLEOTIDE SEQUENCE</scope>
    <source>
        <strain evidence="5">CCMP722</strain>
    </source>
</reference>
<dbReference type="Pfam" id="PF02678">
    <property type="entry name" value="Pirin"/>
    <property type="match status" value="1"/>
</dbReference>
<evidence type="ECO:0000259" key="4">
    <source>
        <dbReference type="Pfam" id="PF05726"/>
    </source>
</evidence>
<evidence type="ECO:0000313" key="5">
    <source>
        <dbReference type="EMBL" id="CAD8662985.1"/>
    </source>
</evidence>